<dbReference type="InterPro" id="IPR008928">
    <property type="entry name" value="6-hairpin_glycosidase_sf"/>
</dbReference>
<name>A0AAN9K2H9_CANGL</name>
<dbReference type="GO" id="GO:0008810">
    <property type="term" value="F:cellulase activity"/>
    <property type="evidence" value="ECO:0007669"/>
    <property type="project" value="UniProtKB-EC"/>
</dbReference>
<evidence type="ECO:0000256" key="2">
    <source>
        <dbReference type="ARBA" id="ARBA00007072"/>
    </source>
</evidence>
<dbReference type="PROSITE" id="PS00592">
    <property type="entry name" value="GH9_2"/>
    <property type="match status" value="1"/>
</dbReference>
<evidence type="ECO:0000313" key="12">
    <source>
        <dbReference type="Proteomes" id="UP001367508"/>
    </source>
</evidence>
<keyword evidence="6 8" id="KW-0326">Glycosidase</keyword>
<feature type="domain" description="Glycoside hydrolase family 9" evidence="10">
    <location>
        <begin position="26"/>
        <end position="478"/>
    </location>
</feature>
<keyword evidence="5 8" id="KW-0119">Carbohydrate metabolism</keyword>
<dbReference type="EMBL" id="JAYMYQ010000010">
    <property type="protein sequence ID" value="KAK7308407.1"/>
    <property type="molecule type" value="Genomic_DNA"/>
</dbReference>
<evidence type="ECO:0000313" key="11">
    <source>
        <dbReference type="EMBL" id="KAK7308407.1"/>
    </source>
</evidence>
<dbReference type="InterPro" id="IPR012341">
    <property type="entry name" value="6hp_glycosidase-like_sf"/>
</dbReference>
<evidence type="ECO:0000256" key="6">
    <source>
        <dbReference type="ARBA" id="ARBA00023295"/>
    </source>
</evidence>
<comment type="catalytic activity">
    <reaction evidence="1 9">
        <text>Endohydrolysis of (1-&gt;4)-beta-D-glucosidic linkages in cellulose, lichenin and cereal beta-D-glucans.</text>
        <dbReference type="EC" id="3.2.1.4"/>
    </reaction>
</comment>
<reference evidence="11 12" key="1">
    <citation type="submission" date="2024-01" db="EMBL/GenBank/DDBJ databases">
        <title>The genomes of 5 underutilized Papilionoideae crops provide insights into root nodulation and disease resistanc.</title>
        <authorList>
            <person name="Jiang F."/>
        </authorList>
    </citation>
    <scope>NUCLEOTIDE SEQUENCE [LARGE SCALE GENOMIC DNA]</scope>
    <source>
        <strain evidence="11">LVBAO_FW01</strain>
        <tissue evidence="11">Leaves</tissue>
    </source>
</reference>
<evidence type="ECO:0000256" key="4">
    <source>
        <dbReference type="ARBA" id="ARBA00023001"/>
    </source>
</evidence>
<accession>A0AAN9K2H9</accession>
<gene>
    <name evidence="11" type="ORF">VNO77_42011</name>
</gene>
<dbReference type="FunFam" id="1.50.10.10:FF:000020">
    <property type="entry name" value="Endoglucanase"/>
    <property type="match status" value="1"/>
</dbReference>
<evidence type="ECO:0000256" key="8">
    <source>
        <dbReference type="PROSITE-ProRule" id="PRU10059"/>
    </source>
</evidence>
<proteinExistence type="inferred from homology"/>
<keyword evidence="7 8" id="KW-0624">Polysaccharide degradation</keyword>
<keyword evidence="4 9" id="KW-0136">Cellulose degradation</keyword>
<feature type="chain" id="PRO_5042670803" description="Endoglucanase" evidence="9">
    <location>
        <begin position="25"/>
        <end position="482"/>
    </location>
</feature>
<organism evidence="11 12">
    <name type="scientific">Canavalia gladiata</name>
    <name type="common">Sword bean</name>
    <name type="synonym">Dolichos gladiatus</name>
    <dbReference type="NCBI Taxonomy" id="3824"/>
    <lineage>
        <taxon>Eukaryota</taxon>
        <taxon>Viridiplantae</taxon>
        <taxon>Streptophyta</taxon>
        <taxon>Embryophyta</taxon>
        <taxon>Tracheophyta</taxon>
        <taxon>Spermatophyta</taxon>
        <taxon>Magnoliopsida</taxon>
        <taxon>eudicotyledons</taxon>
        <taxon>Gunneridae</taxon>
        <taxon>Pentapetalae</taxon>
        <taxon>rosids</taxon>
        <taxon>fabids</taxon>
        <taxon>Fabales</taxon>
        <taxon>Fabaceae</taxon>
        <taxon>Papilionoideae</taxon>
        <taxon>50 kb inversion clade</taxon>
        <taxon>NPAAA clade</taxon>
        <taxon>indigoferoid/millettioid clade</taxon>
        <taxon>Phaseoleae</taxon>
        <taxon>Canavalia</taxon>
    </lineage>
</organism>
<evidence type="ECO:0000256" key="9">
    <source>
        <dbReference type="RuleBase" id="RU361166"/>
    </source>
</evidence>
<dbReference type="GO" id="GO:0030245">
    <property type="term" value="P:cellulose catabolic process"/>
    <property type="evidence" value="ECO:0007669"/>
    <property type="project" value="UniProtKB-KW"/>
</dbReference>
<comment type="caution">
    <text evidence="11">The sequence shown here is derived from an EMBL/GenBank/DDBJ whole genome shotgun (WGS) entry which is preliminary data.</text>
</comment>
<dbReference type="SUPFAM" id="SSF48208">
    <property type="entry name" value="Six-hairpin glycosidases"/>
    <property type="match status" value="1"/>
</dbReference>
<dbReference type="InterPro" id="IPR018221">
    <property type="entry name" value="Glyco_hydro_9_His_AS"/>
</dbReference>
<evidence type="ECO:0000256" key="5">
    <source>
        <dbReference type="ARBA" id="ARBA00023277"/>
    </source>
</evidence>
<dbReference type="AlphaFoldDB" id="A0AAN9K2H9"/>
<keyword evidence="3 8" id="KW-0378">Hydrolase</keyword>
<sequence>MTLSWTSIFTLLCCFSLINNVVCADYGTALTKSLLYFEGQRSGKLPSNQRVTWRGDSGLTDGQNSGIDLVGGYYDAGDNLKLGFPFAFTITMLSWSTIEFREELERQNELENALRAIKWGTDYFIKAHTKPNVLYGEIGDPDSDHQCWQRPEDMTTPRTTYRIDENNPGSDLAAETAAAFASASIAFKSVDKNYASNLLLHATQLFSFANDHQGIYSNSIPQAQKIYSSSGYKDELLWAAAWLHRATNSKSYLDFLGGSGDTGGVRTVFSWDDKFTGAQILAAKLVLEGKVEASGIWVQYKSQAEQFLCSCAQKSSQNVQKTPGGLLWFLPWNNNQYVATATFSMSVYSKYLSSNKASLQCSGGAVTPSDLTSLVRSQVDYILGSNPKRMSYMVGYGSNFPQQIHHRGASIVSIKKDKEIVTCKGGFDEWFDKNAPNPNILEGAIVSSDDKDNYQDIRGDYQLAEPTTATAAPLVGVLAYLA</sequence>
<dbReference type="Gene3D" id="1.50.10.10">
    <property type="match status" value="1"/>
</dbReference>
<dbReference type="InterPro" id="IPR001701">
    <property type="entry name" value="Glyco_hydro_9"/>
</dbReference>
<feature type="active site" evidence="8">
    <location>
        <position position="405"/>
    </location>
</feature>
<evidence type="ECO:0000259" key="10">
    <source>
        <dbReference type="Pfam" id="PF00759"/>
    </source>
</evidence>
<comment type="similarity">
    <text evidence="2 8 9">Belongs to the glycosyl hydrolase 9 (cellulase E) family.</text>
</comment>
<dbReference type="Pfam" id="PF00759">
    <property type="entry name" value="Glyco_hydro_9"/>
    <property type="match status" value="1"/>
</dbReference>
<dbReference type="Proteomes" id="UP001367508">
    <property type="component" value="Unassembled WGS sequence"/>
</dbReference>
<dbReference type="EC" id="3.2.1.4" evidence="9"/>
<evidence type="ECO:0000256" key="7">
    <source>
        <dbReference type="ARBA" id="ARBA00023326"/>
    </source>
</evidence>
<keyword evidence="12" id="KW-1185">Reference proteome</keyword>
<evidence type="ECO:0000256" key="1">
    <source>
        <dbReference type="ARBA" id="ARBA00000966"/>
    </source>
</evidence>
<keyword evidence="9" id="KW-0732">Signal</keyword>
<dbReference type="PANTHER" id="PTHR22298">
    <property type="entry name" value="ENDO-1,4-BETA-GLUCANASE"/>
    <property type="match status" value="1"/>
</dbReference>
<feature type="signal peptide" evidence="9">
    <location>
        <begin position="1"/>
        <end position="24"/>
    </location>
</feature>
<evidence type="ECO:0000256" key="3">
    <source>
        <dbReference type="ARBA" id="ARBA00022801"/>
    </source>
</evidence>
<protein>
    <recommendedName>
        <fullName evidence="9">Endoglucanase</fullName>
        <ecNumber evidence="9">3.2.1.4</ecNumber>
    </recommendedName>
</protein>